<dbReference type="KEGG" id="care:LT85_2377"/>
<dbReference type="CDD" id="cd07246">
    <property type="entry name" value="VOC_like"/>
    <property type="match status" value="1"/>
</dbReference>
<dbReference type="Gene3D" id="3.30.720.120">
    <property type="match status" value="1"/>
</dbReference>
<dbReference type="HOGENOM" id="CLU_046006_11_0_4"/>
<dbReference type="PANTHER" id="PTHR34109:SF1">
    <property type="entry name" value="VOC DOMAIN-CONTAINING PROTEIN"/>
    <property type="match status" value="1"/>
</dbReference>
<proteinExistence type="predicted"/>
<dbReference type="PANTHER" id="PTHR34109">
    <property type="entry name" value="BNAUNNG04460D PROTEIN-RELATED"/>
    <property type="match status" value="1"/>
</dbReference>
<dbReference type="RefSeq" id="WP_038488950.1">
    <property type="nucleotide sequence ID" value="NZ_CP009962.1"/>
</dbReference>
<name>A0A0A1FCM6_9BURK</name>
<sequence>MTQHKPAGHNAVSPYLLVKDVKAMLAFLSATFDVVEIYKMALPDGSIKHAEVKIDDSVVMLGERPDSRDPVVCSPHVYVPSADVCYGKALAAGATNISEPKDQPYGDRSAGIRDPEGNIWWIGTHLAKA</sequence>
<dbReference type="SUPFAM" id="SSF54593">
    <property type="entry name" value="Glyoxalase/Bleomycin resistance protein/Dihydroxybiphenyl dioxygenase"/>
    <property type="match status" value="1"/>
</dbReference>
<evidence type="ECO:0000313" key="3">
    <source>
        <dbReference type="Proteomes" id="UP000030302"/>
    </source>
</evidence>
<accession>A0A0A1FCM6</accession>
<gene>
    <name evidence="2" type="ORF">LT85_2377</name>
</gene>
<dbReference type="Proteomes" id="UP000030302">
    <property type="component" value="Chromosome"/>
</dbReference>
<organism evidence="2 3">
    <name type="scientific">Collimonas arenae</name>
    <dbReference type="NCBI Taxonomy" id="279058"/>
    <lineage>
        <taxon>Bacteria</taxon>
        <taxon>Pseudomonadati</taxon>
        <taxon>Pseudomonadota</taxon>
        <taxon>Betaproteobacteria</taxon>
        <taxon>Burkholderiales</taxon>
        <taxon>Oxalobacteraceae</taxon>
        <taxon>Collimonas</taxon>
    </lineage>
</organism>
<dbReference type="InterPro" id="IPR037523">
    <property type="entry name" value="VOC_core"/>
</dbReference>
<evidence type="ECO:0000259" key="1">
    <source>
        <dbReference type="PROSITE" id="PS51819"/>
    </source>
</evidence>
<keyword evidence="3" id="KW-1185">Reference proteome</keyword>
<evidence type="ECO:0000313" key="2">
    <source>
        <dbReference type="EMBL" id="AIY41535.1"/>
    </source>
</evidence>
<dbReference type="Gene3D" id="3.30.720.110">
    <property type="match status" value="1"/>
</dbReference>
<dbReference type="OrthoDB" id="9795306at2"/>
<protein>
    <submittedName>
        <fullName evidence="2">Glyoxalase family protein</fullName>
    </submittedName>
</protein>
<dbReference type="Pfam" id="PF00903">
    <property type="entry name" value="Glyoxalase"/>
    <property type="match status" value="1"/>
</dbReference>
<dbReference type="InterPro" id="IPR029068">
    <property type="entry name" value="Glyas_Bleomycin-R_OHBP_Dase"/>
</dbReference>
<dbReference type="AlphaFoldDB" id="A0A0A1FCM6"/>
<dbReference type="InterPro" id="IPR004360">
    <property type="entry name" value="Glyas_Fos-R_dOase_dom"/>
</dbReference>
<dbReference type="EMBL" id="CP009962">
    <property type="protein sequence ID" value="AIY41535.1"/>
    <property type="molecule type" value="Genomic_DNA"/>
</dbReference>
<dbReference type="STRING" id="279058.LT85_2377"/>
<dbReference type="PROSITE" id="PS51819">
    <property type="entry name" value="VOC"/>
    <property type="match status" value="1"/>
</dbReference>
<feature type="domain" description="VOC" evidence="1">
    <location>
        <begin position="6"/>
        <end position="125"/>
    </location>
</feature>
<reference evidence="3" key="1">
    <citation type="journal article" date="2014" name="Soil Biol. Biochem.">
        <title>Structure and function of bacterial communities in ageing soils: Insights from the Mendocino ecological staircase.</title>
        <authorList>
            <person name="Uroz S."/>
            <person name="Tech J.J."/>
            <person name="Sawaya N.A."/>
            <person name="Frey-Klett P."/>
            <person name="Leveau J.H.J."/>
        </authorList>
    </citation>
    <scope>NUCLEOTIDE SEQUENCE [LARGE SCALE GENOMIC DNA]</scope>
    <source>
        <strain evidence="3">Cal35</strain>
    </source>
</reference>